<feature type="domain" description="Flagellar hook-length control protein-like C-terminal" evidence="2">
    <location>
        <begin position="629"/>
        <end position="711"/>
    </location>
</feature>
<sequence>MVMAAALQASKATLQLPGNNQDEPQEGTQTGLFATELERADFDKMAFLERKKASFEELRGETQAADADLASSKLAQHSDFKERFAESLDAQYRSESQDAEHAQEQESSEQTGNDLLAFLQAATTISTAVKSALRSGAEETSDAAESMLSRADNGAAIDAAAIQSNPPASLETSASANAISGSEKVAGDELPLTKTPPLVEKLLKSQQSSSEGTVLSTSDDKVTPVIAKSLSTASSAVSVDKQVSLTETSKQASELTAQTETSQLPVANSKLQGQAKVTEQLTVTKLARDDTALKAASGLTVAQNQVDETKTQGTAIASAKLEHNLNKLQAEFAALTPEQQKQVTSLLQQQLKQGEMNAQAVAAVEQLLTQAQAKLTISNVPTTKEQGADNTAQAFLNAKSEDVTEHSEQPALESDKLVDGGSATEKMPPVANGINKTASVLSNVERSEKAILTASDLNAATGANKAIATSAEMPKAAELTATPKAGGASSTVTGQVKSNRGGSLDKSADAITSDSHGLAENKAEDVAKPEKIQGVEEALLVGGKPLERGAIEQSQSQNRVTQFMQQLSELGATNSVQRQEQTLIAQADTAQLHQVQQHNQLSAQKAAQDPAMQQALQLARQDAVKELNERVSAMLNLNNKEAEIRLDPPELGSMQIRIRTDAEQAQVSFVVQNQQAKEALEQSLPRLREMLAEQGINLGESSVEQGSGGNAQNDEQSQGKGGAKLANSEGEAQNKESSPARTKTSSSAIDYYA</sequence>
<feature type="compositionally biased region" description="Basic and acidic residues" evidence="1">
    <location>
        <begin position="95"/>
        <end position="104"/>
    </location>
</feature>
<dbReference type="Gene3D" id="3.30.750.140">
    <property type="match status" value="1"/>
</dbReference>
<keyword evidence="3" id="KW-0969">Cilium</keyword>
<dbReference type="InterPro" id="IPR021136">
    <property type="entry name" value="Flagellar_hook_control-like_C"/>
</dbReference>
<feature type="compositionally biased region" description="Polar residues" evidence="1">
    <location>
        <begin position="699"/>
        <end position="718"/>
    </location>
</feature>
<evidence type="ECO:0000313" key="3">
    <source>
        <dbReference type="EMBL" id="MFC3031799.1"/>
    </source>
</evidence>
<evidence type="ECO:0000256" key="1">
    <source>
        <dbReference type="SAM" id="MobiDB-lite"/>
    </source>
</evidence>
<dbReference type="PANTHER" id="PTHR37533:SF2">
    <property type="entry name" value="FLAGELLAR HOOK-LENGTH CONTROL PROTEIN"/>
    <property type="match status" value="1"/>
</dbReference>
<keyword evidence="3" id="KW-0282">Flagellum</keyword>
<feature type="compositionally biased region" description="Basic and acidic residues" evidence="1">
    <location>
        <begin position="399"/>
        <end position="418"/>
    </location>
</feature>
<name>A0ABV7CGN1_9GAMM</name>
<gene>
    <name evidence="3" type="ORF">ACFOEE_04650</name>
</gene>
<dbReference type="CDD" id="cd17470">
    <property type="entry name" value="T3SS_Flik_C"/>
    <property type="match status" value="1"/>
</dbReference>
<feature type="region of interest" description="Disordered" evidence="1">
    <location>
        <begin position="86"/>
        <end position="115"/>
    </location>
</feature>
<feature type="compositionally biased region" description="Polar residues" evidence="1">
    <location>
        <begin position="488"/>
        <end position="501"/>
    </location>
</feature>
<organism evidence="3 4">
    <name type="scientific">Pseudoalteromonas fenneropenaei</name>
    <dbReference type="NCBI Taxonomy" id="1737459"/>
    <lineage>
        <taxon>Bacteria</taxon>
        <taxon>Pseudomonadati</taxon>
        <taxon>Pseudomonadota</taxon>
        <taxon>Gammaproteobacteria</taxon>
        <taxon>Alteromonadales</taxon>
        <taxon>Pseudoalteromonadaceae</taxon>
        <taxon>Pseudoalteromonas</taxon>
    </lineage>
</organism>
<protein>
    <submittedName>
        <fullName evidence="3">Flagellar hook-length control protein FliK</fullName>
    </submittedName>
</protein>
<feature type="region of interest" description="Disordered" evidence="1">
    <location>
        <begin position="399"/>
        <end position="431"/>
    </location>
</feature>
<reference evidence="4" key="1">
    <citation type="journal article" date="2019" name="Int. J. Syst. Evol. Microbiol.">
        <title>The Global Catalogue of Microorganisms (GCM) 10K type strain sequencing project: providing services to taxonomists for standard genome sequencing and annotation.</title>
        <authorList>
            <consortium name="The Broad Institute Genomics Platform"/>
            <consortium name="The Broad Institute Genome Sequencing Center for Infectious Disease"/>
            <person name="Wu L."/>
            <person name="Ma J."/>
        </authorList>
    </citation>
    <scope>NUCLEOTIDE SEQUENCE [LARGE SCALE GENOMIC DNA]</scope>
    <source>
        <strain evidence="4">KCTC 42730</strain>
    </source>
</reference>
<keyword evidence="4" id="KW-1185">Reference proteome</keyword>
<dbReference type="Pfam" id="PF02120">
    <property type="entry name" value="Flg_hook"/>
    <property type="match status" value="1"/>
</dbReference>
<feature type="region of interest" description="Disordered" evidence="1">
    <location>
        <begin position="130"/>
        <end position="149"/>
    </location>
</feature>
<accession>A0ABV7CGN1</accession>
<keyword evidence="3" id="KW-0966">Cell projection</keyword>
<evidence type="ECO:0000259" key="2">
    <source>
        <dbReference type="Pfam" id="PF02120"/>
    </source>
</evidence>
<feature type="region of interest" description="Disordered" evidence="1">
    <location>
        <begin position="480"/>
        <end position="525"/>
    </location>
</feature>
<dbReference type="Proteomes" id="UP001595453">
    <property type="component" value="Unassembled WGS sequence"/>
</dbReference>
<feature type="compositionally biased region" description="Polar residues" evidence="1">
    <location>
        <begin position="735"/>
        <end position="753"/>
    </location>
</feature>
<evidence type="ECO:0000313" key="4">
    <source>
        <dbReference type="Proteomes" id="UP001595453"/>
    </source>
</evidence>
<proteinExistence type="predicted"/>
<comment type="caution">
    <text evidence="3">The sequence shown here is derived from an EMBL/GenBank/DDBJ whole genome shotgun (WGS) entry which is preliminary data.</text>
</comment>
<feature type="compositionally biased region" description="Polar residues" evidence="1">
    <location>
        <begin position="10"/>
        <end position="29"/>
    </location>
</feature>
<dbReference type="PANTHER" id="PTHR37533">
    <property type="entry name" value="FLAGELLAR HOOK-LENGTH CONTROL PROTEIN"/>
    <property type="match status" value="1"/>
</dbReference>
<dbReference type="InterPro" id="IPR052563">
    <property type="entry name" value="FliK"/>
</dbReference>
<feature type="region of interest" description="Disordered" evidence="1">
    <location>
        <begin position="1"/>
        <end position="29"/>
    </location>
</feature>
<feature type="region of interest" description="Disordered" evidence="1">
    <location>
        <begin position="695"/>
        <end position="753"/>
    </location>
</feature>
<dbReference type="EMBL" id="JBHRSD010000010">
    <property type="protein sequence ID" value="MFC3031799.1"/>
    <property type="molecule type" value="Genomic_DNA"/>
</dbReference>
<dbReference type="InterPro" id="IPR038610">
    <property type="entry name" value="FliK-like_C_sf"/>
</dbReference>
<dbReference type="RefSeq" id="WP_377121401.1">
    <property type="nucleotide sequence ID" value="NZ_JBHRSD010000010.1"/>
</dbReference>